<reference evidence="3 4" key="1">
    <citation type="submission" date="2024-01" db="EMBL/GenBank/DDBJ databases">
        <title>A draft genome for the cacao thread blight pathogen Marasmiellus scandens.</title>
        <authorList>
            <person name="Baruah I.K."/>
            <person name="Leung J."/>
            <person name="Bukari Y."/>
            <person name="Amoako-Attah I."/>
            <person name="Meinhardt L.W."/>
            <person name="Bailey B.A."/>
            <person name="Cohen S.P."/>
        </authorList>
    </citation>
    <scope>NUCLEOTIDE SEQUENCE [LARGE SCALE GENOMIC DNA]</scope>
    <source>
        <strain evidence="3 4">GH-19</strain>
    </source>
</reference>
<organism evidence="3 4">
    <name type="scientific">Marasmiellus scandens</name>
    <dbReference type="NCBI Taxonomy" id="2682957"/>
    <lineage>
        <taxon>Eukaryota</taxon>
        <taxon>Fungi</taxon>
        <taxon>Dikarya</taxon>
        <taxon>Basidiomycota</taxon>
        <taxon>Agaricomycotina</taxon>
        <taxon>Agaricomycetes</taxon>
        <taxon>Agaricomycetidae</taxon>
        <taxon>Agaricales</taxon>
        <taxon>Marasmiineae</taxon>
        <taxon>Omphalotaceae</taxon>
        <taxon>Marasmiellus</taxon>
    </lineage>
</organism>
<feature type="chain" id="PRO_5046341481" description="Rhamnogalacturonase A/B/Epimerase-like pectate lyase domain-containing protein" evidence="1">
    <location>
        <begin position="23"/>
        <end position="819"/>
    </location>
</feature>
<protein>
    <recommendedName>
        <fullName evidence="2">Rhamnogalacturonase A/B/Epimerase-like pectate lyase domain-containing protein</fullName>
    </recommendedName>
</protein>
<feature type="signal peptide" evidence="1">
    <location>
        <begin position="1"/>
        <end position="22"/>
    </location>
</feature>
<sequence>MPRRPWRLVLCDLLLVLPLIQSGLCSTDSPSSDLFADDSPFIPHQQVLVDQVYNTKHDNHIVDEPLGPGKASADEPFWREAIKHQGKSAFHPDTDGYKIFRNVKDYGAVGDGVADDSVAINRAIADGGRCGEGKCQSTTVAFAVVYIPPGTYRLKNALMLYYGTQLLGDPKNPPTLLADESFRDMALIDADPYIPDSGGKQWFVNQNNFYHTVKNFVLDTRLVPPEVQQGTGIHWQVSQGTSLQNIQFFMSDAPNTAHQGIWMENGSGGFMGDLVFNGGKFGMWVGNQQFTVRNVVFNNVQTAVFGVWNWGWTFQRVEINDCYTGFDLLTGGVTPETQTVGSEAIIDVIVRNTVMFIHTSKPSEGSLAGSIVLSNIELDNVKIAITAGDNNDIVLEGGTRKIEAWGQGNVYSGTDSTGHFTQGEIPALQKASVLLDDQGRIVSRGRPQYEDYSLEQIVSIKDYGARGDGKTDDTMVIQKALDEFADKKIVFVDAGTYLVTDTLTVPPGSRITGEAWSVIAGTGDAFKDPDNPRVMVKVGEEDSQGVVEISDIIFSTIGAAPGAIIIEWNIREPEGVQAGAGLWDTHIRLGGASGSNLELDQCPSTNEDYDRCTVAFLSVHLTPKSTAYFEATWIWVADHELDGDGSSNLGLFAGRGVLTESQGPVWLIGTDSTAAEHHTLYQYNLVNAKNHYIGFIQTETPYNQPNPTIPAPFTLHEAYHDPEFPSDLTSALAFSVQSSTNIIVFCAGFYSFYAYYDGTCPTNNSCQNHVVNIDLTSRVQLYSISTIGTPSMVSLGGQQVVKQKDNVNGFASTVTVWTS</sequence>
<dbReference type="EMBL" id="JBANRG010000035">
    <property type="protein sequence ID" value="KAK7449680.1"/>
    <property type="molecule type" value="Genomic_DNA"/>
</dbReference>
<evidence type="ECO:0000313" key="3">
    <source>
        <dbReference type="EMBL" id="KAK7449680.1"/>
    </source>
</evidence>
<feature type="domain" description="Rhamnogalacturonase A/B/Epimerase-like pectate lyase" evidence="2">
    <location>
        <begin position="458"/>
        <end position="521"/>
    </location>
</feature>
<name>A0ABR1J3P2_9AGAR</name>
<evidence type="ECO:0000256" key="1">
    <source>
        <dbReference type="SAM" id="SignalP"/>
    </source>
</evidence>
<dbReference type="Gene3D" id="2.160.20.10">
    <property type="entry name" value="Single-stranded right-handed beta-helix, Pectin lyase-like"/>
    <property type="match status" value="2"/>
</dbReference>
<dbReference type="Proteomes" id="UP001498398">
    <property type="component" value="Unassembled WGS sequence"/>
</dbReference>
<dbReference type="PANTHER" id="PTHR33928">
    <property type="entry name" value="POLYGALACTURONASE QRT3"/>
    <property type="match status" value="1"/>
</dbReference>
<keyword evidence="1" id="KW-0732">Signal</keyword>
<feature type="domain" description="Rhamnogalacturonase A/B/Epimerase-like pectate lyase" evidence="2">
    <location>
        <begin position="100"/>
        <end position="327"/>
    </location>
</feature>
<dbReference type="CDD" id="cd23668">
    <property type="entry name" value="GH55_beta13glucanase-like"/>
    <property type="match status" value="1"/>
</dbReference>
<comment type="caution">
    <text evidence="3">The sequence shown here is derived from an EMBL/GenBank/DDBJ whole genome shotgun (WGS) entry which is preliminary data.</text>
</comment>
<evidence type="ECO:0000313" key="4">
    <source>
        <dbReference type="Proteomes" id="UP001498398"/>
    </source>
</evidence>
<accession>A0ABR1J3P2</accession>
<dbReference type="Pfam" id="PF12708">
    <property type="entry name" value="Pect-lyase_RHGA_epim"/>
    <property type="match status" value="2"/>
</dbReference>
<evidence type="ECO:0000259" key="2">
    <source>
        <dbReference type="Pfam" id="PF12708"/>
    </source>
</evidence>
<dbReference type="InterPro" id="IPR024535">
    <property type="entry name" value="RHGA/B-epi-like_pectate_lyase"/>
</dbReference>
<dbReference type="PANTHER" id="PTHR33928:SF2">
    <property type="entry name" value="PECTATE LYASE SUPERFAMILY PROTEIN DOMAIN-CONTAINING PROTEIN-RELATED"/>
    <property type="match status" value="1"/>
</dbReference>
<dbReference type="InterPro" id="IPR011050">
    <property type="entry name" value="Pectin_lyase_fold/virulence"/>
</dbReference>
<gene>
    <name evidence="3" type="ORF">VKT23_013153</name>
</gene>
<dbReference type="InterPro" id="IPR039279">
    <property type="entry name" value="QRT3-like"/>
</dbReference>
<proteinExistence type="predicted"/>
<dbReference type="InterPro" id="IPR012334">
    <property type="entry name" value="Pectin_lyas_fold"/>
</dbReference>
<dbReference type="SUPFAM" id="SSF51126">
    <property type="entry name" value="Pectin lyase-like"/>
    <property type="match status" value="2"/>
</dbReference>
<keyword evidence="4" id="KW-1185">Reference proteome</keyword>